<keyword evidence="3" id="KW-1185">Reference proteome</keyword>
<sequence>MPPEEIPPQASTSTLKRPRPSAAAPGSGASRGKRRKPEDGVDTEDSGPGKGKQPVTFGVGMVKGREDEWGEPADVQTKIDFNELPDETLYRYLELHDLLPRWTTSPWSEEPCTPPNALYTLPPQPPAIPIVPEPTDRAEAMDQDPPTAVTPSLPTPDSHIASVPITTDGPSEEIPKQEPVDGEPVEDAGVNSEEQEDEGTPIAPTTRSKTAPFRKAPTPPPVSPSPPTEVKRGVITLSDVHAARAIMAEKANAHWVKGLGGGQNKEGETIVQFLYKMKAGPGRLLRVYNPYPPPFAY</sequence>
<feature type="region of interest" description="Disordered" evidence="1">
    <location>
        <begin position="106"/>
        <end position="231"/>
    </location>
</feature>
<feature type="compositionally biased region" description="Low complexity" evidence="1">
    <location>
        <begin position="20"/>
        <end position="30"/>
    </location>
</feature>
<accession>A0AAD9L984</accession>
<evidence type="ECO:0000256" key="1">
    <source>
        <dbReference type="SAM" id="MobiDB-lite"/>
    </source>
</evidence>
<reference evidence="2" key="1">
    <citation type="submission" date="2023-02" db="EMBL/GenBank/DDBJ databases">
        <title>Identification and recombinant expression of a fungal hydrolase from Papiliotrema laurentii that hydrolyzes apple cutin and clears colloidal polyester polyurethane.</title>
        <authorList>
            <consortium name="DOE Joint Genome Institute"/>
            <person name="Roman V.A."/>
            <person name="Bojanowski C."/>
            <person name="Crable B.R."/>
            <person name="Wagner D.N."/>
            <person name="Hung C.S."/>
            <person name="Nadeau L.J."/>
            <person name="Schratz L."/>
            <person name="Haridas S."/>
            <person name="Pangilinan J."/>
            <person name="Lipzen A."/>
            <person name="Na H."/>
            <person name="Yan M."/>
            <person name="Ng V."/>
            <person name="Grigoriev I.V."/>
            <person name="Spatafora J.W."/>
            <person name="Barlow D."/>
            <person name="Biffinger J."/>
            <person name="Kelley-Loughnane N."/>
            <person name="Varaljay V.A."/>
            <person name="Crookes-Goodson W.J."/>
        </authorList>
    </citation>
    <scope>NUCLEOTIDE SEQUENCE</scope>
    <source>
        <strain evidence="2">5307AH</strain>
    </source>
</reference>
<comment type="caution">
    <text evidence="2">The sequence shown here is derived from an EMBL/GenBank/DDBJ whole genome shotgun (WGS) entry which is preliminary data.</text>
</comment>
<feature type="region of interest" description="Disordered" evidence="1">
    <location>
        <begin position="1"/>
        <end position="71"/>
    </location>
</feature>
<gene>
    <name evidence="2" type="ORF">DB88DRAFT_476520</name>
</gene>
<protein>
    <submittedName>
        <fullName evidence="2">Uncharacterized protein</fullName>
    </submittedName>
</protein>
<name>A0AAD9L984_PAPLA</name>
<evidence type="ECO:0000313" key="3">
    <source>
        <dbReference type="Proteomes" id="UP001182556"/>
    </source>
</evidence>
<feature type="compositionally biased region" description="Pro residues" evidence="1">
    <location>
        <begin position="122"/>
        <end position="132"/>
    </location>
</feature>
<evidence type="ECO:0000313" key="2">
    <source>
        <dbReference type="EMBL" id="KAK1927054.1"/>
    </source>
</evidence>
<dbReference type="AlphaFoldDB" id="A0AAD9L984"/>
<organism evidence="2 3">
    <name type="scientific">Papiliotrema laurentii</name>
    <name type="common">Cryptococcus laurentii</name>
    <dbReference type="NCBI Taxonomy" id="5418"/>
    <lineage>
        <taxon>Eukaryota</taxon>
        <taxon>Fungi</taxon>
        <taxon>Dikarya</taxon>
        <taxon>Basidiomycota</taxon>
        <taxon>Agaricomycotina</taxon>
        <taxon>Tremellomycetes</taxon>
        <taxon>Tremellales</taxon>
        <taxon>Rhynchogastremaceae</taxon>
        <taxon>Papiliotrema</taxon>
    </lineage>
</organism>
<feature type="compositionally biased region" description="Pro residues" evidence="1">
    <location>
        <begin position="217"/>
        <end position="227"/>
    </location>
</feature>
<proteinExistence type="predicted"/>
<dbReference type="EMBL" id="JAODAN010000001">
    <property type="protein sequence ID" value="KAK1927054.1"/>
    <property type="molecule type" value="Genomic_DNA"/>
</dbReference>
<dbReference type="Proteomes" id="UP001182556">
    <property type="component" value="Unassembled WGS sequence"/>
</dbReference>